<evidence type="ECO:0000313" key="1">
    <source>
        <dbReference type="EMBL" id="COX74696.1"/>
    </source>
</evidence>
<protein>
    <submittedName>
        <fullName evidence="1">Secreted protein</fullName>
    </submittedName>
</protein>
<evidence type="ECO:0000313" key="2">
    <source>
        <dbReference type="Proteomes" id="UP000039021"/>
    </source>
</evidence>
<proteinExistence type="predicted"/>
<reference evidence="2" key="1">
    <citation type="submission" date="2015-03" db="EMBL/GenBank/DDBJ databases">
        <authorList>
            <consortium name="Pathogen Informatics"/>
        </authorList>
    </citation>
    <scope>NUCLEOTIDE SEQUENCE [LARGE SCALE GENOMIC DNA]</scope>
    <source>
        <strain evidence="2">N09902308</strain>
    </source>
</reference>
<comment type="caution">
    <text evidence="1">The sequence shown here is derived from an EMBL/GenBank/DDBJ whole genome shotgun (WGS) entry which is preliminary data.</text>
</comment>
<gene>
    <name evidence="1" type="ORF">ERS007739_01676</name>
</gene>
<organism evidence="1 2">
    <name type="scientific">Mycobacterium tuberculosis</name>
    <dbReference type="NCBI Taxonomy" id="1773"/>
    <lineage>
        <taxon>Bacteria</taxon>
        <taxon>Bacillati</taxon>
        <taxon>Actinomycetota</taxon>
        <taxon>Actinomycetes</taxon>
        <taxon>Mycobacteriales</taxon>
        <taxon>Mycobacteriaceae</taxon>
        <taxon>Mycobacterium</taxon>
        <taxon>Mycobacterium tuberculosis complex</taxon>
    </lineage>
</organism>
<accession>A0A916LA72</accession>
<dbReference type="Proteomes" id="UP000039021">
    <property type="component" value="Unassembled WGS sequence"/>
</dbReference>
<sequence length="71" mass="7621">MASVFLPLQRVLGCHTAGTPTSMCNNGWTYPPFADTRRGEEGYFVLLAGTASDFCSAPNANYRTTASSWPG</sequence>
<dbReference type="AlphaFoldDB" id="A0A916LA72"/>
<dbReference type="EMBL" id="CSBK01000677">
    <property type="protein sequence ID" value="COX74696.1"/>
    <property type="molecule type" value="Genomic_DNA"/>
</dbReference>
<name>A0A916LA72_MYCTX</name>